<comment type="caution">
    <text evidence="2">The sequence shown here is derived from an EMBL/GenBank/DDBJ whole genome shotgun (WGS) entry which is preliminary data.</text>
</comment>
<protein>
    <recommendedName>
        <fullName evidence="1">Mut7-C RNAse domain-containing protein</fullName>
    </recommendedName>
</protein>
<evidence type="ECO:0000259" key="1">
    <source>
        <dbReference type="Pfam" id="PF01927"/>
    </source>
</evidence>
<feature type="non-terminal residue" evidence="2">
    <location>
        <position position="131"/>
    </location>
</feature>
<reference evidence="2" key="1">
    <citation type="journal article" date="2020" name="mSystems">
        <title>Genome- and Community-Level Interaction Insights into Carbon Utilization and Element Cycling Functions of Hydrothermarchaeota in Hydrothermal Sediment.</title>
        <authorList>
            <person name="Zhou Z."/>
            <person name="Liu Y."/>
            <person name="Xu W."/>
            <person name="Pan J."/>
            <person name="Luo Z.H."/>
            <person name="Li M."/>
        </authorList>
    </citation>
    <scope>NUCLEOTIDE SEQUENCE [LARGE SCALE GENOMIC DNA]</scope>
    <source>
        <strain evidence="2">SpSt-1233</strain>
    </source>
</reference>
<proteinExistence type="predicted"/>
<dbReference type="InterPro" id="IPR002782">
    <property type="entry name" value="Mut7-C_RNAse_dom"/>
</dbReference>
<accession>A0A7V2F4T2</accession>
<feature type="domain" description="Mut7-C RNAse" evidence="1">
    <location>
        <begin position="67"/>
        <end position="120"/>
    </location>
</feature>
<dbReference type="EMBL" id="DSEC01000466">
    <property type="protein sequence ID" value="HER44101.1"/>
    <property type="molecule type" value="Genomic_DNA"/>
</dbReference>
<gene>
    <name evidence="2" type="ORF">ENO08_06545</name>
</gene>
<dbReference type="Pfam" id="PF01927">
    <property type="entry name" value="Mut7-C"/>
    <property type="match status" value="1"/>
</dbReference>
<organism evidence="2">
    <name type="scientific">Eiseniibacteriota bacterium</name>
    <dbReference type="NCBI Taxonomy" id="2212470"/>
    <lineage>
        <taxon>Bacteria</taxon>
        <taxon>Candidatus Eiseniibacteriota</taxon>
    </lineage>
</organism>
<sequence>MSPPGFSFANRASHLHLRDNPDLTHHTKPFKFHMVTIICYAVKRKRPGPARGARAEGDRAMKTKKPAFMCDRMLGKLCRRLRLLGYDAKLNPERETGRFFLNAEFEGRVAVTRARGLRDRPGGPPIVLESE</sequence>
<name>A0A7V2F4T2_UNCEI</name>
<dbReference type="Proteomes" id="UP000886069">
    <property type="component" value="Unassembled WGS sequence"/>
</dbReference>
<dbReference type="AlphaFoldDB" id="A0A7V2F4T2"/>
<evidence type="ECO:0000313" key="2">
    <source>
        <dbReference type="EMBL" id="HER44101.1"/>
    </source>
</evidence>